<evidence type="ECO:0000256" key="4">
    <source>
        <dbReference type="SAM" id="SignalP"/>
    </source>
</evidence>
<keyword evidence="3" id="KW-0812">Transmembrane</keyword>
<dbReference type="STRING" id="644358.A0A0C4DQR1"/>
<accession>A0A0C4DQR1</accession>
<keyword evidence="1 4" id="KW-0732">Signal</keyword>
<dbReference type="VEuPathDB" id="FungiDB:MAPG_02207"/>
<dbReference type="OrthoDB" id="5589325at2759"/>
<name>A0A0C4DQR1_MAGP6</name>
<dbReference type="EMBL" id="GL876967">
    <property type="protein sequence ID" value="KLU83142.1"/>
    <property type="molecule type" value="Genomic_DNA"/>
</dbReference>
<evidence type="ECO:0000313" key="7">
    <source>
        <dbReference type="EnsemblFungi" id="MAPG_02207T0"/>
    </source>
</evidence>
<dbReference type="Pfam" id="PF10342">
    <property type="entry name" value="Kre9_KNH"/>
    <property type="match status" value="1"/>
</dbReference>
<reference evidence="6" key="3">
    <citation type="submission" date="2011-03" db="EMBL/GenBank/DDBJ databases">
        <title>Annotation of Magnaporthe poae ATCC 64411.</title>
        <authorList>
            <person name="Ma L.-J."/>
            <person name="Dead R."/>
            <person name="Young S.K."/>
            <person name="Zeng Q."/>
            <person name="Gargeya S."/>
            <person name="Fitzgerald M."/>
            <person name="Haas B."/>
            <person name="Abouelleil A."/>
            <person name="Alvarado L."/>
            <person name="Arachchi H.M."/>
            <person name="Berlin A."/>
            <person name="Brown A."/>
            <person name="Chapman S.B."/>
            <person name="Chen Z."/>
            <person name="Dunbar C."/>
            <person name="Freedman E."/>
            <person name="Gearin G."/>
            <person name="Gellesch M."/>
            <person name="Goldberg J."/>
            <person name="Griggs A."/>
            <person name="Gujja S."/>
            <person name="Heiman D."/>
            <person name="Howarth C."/>
            <person name="Larson L."/>
            <person name="Lui A."/>
            <person name="MacDonald P.J.P."/>
            <person name="Mehta T."/>
            <person name="Montmayeur A."/>
            <person name="Murphy C."/>
            <person name="Neiman D."/>
            <person name="Pearson M."/>
            <person name="Priest M."/>
            <person name="Roberts A."/>
            <person name="Saif S."/>
            <person name="Shea T."/>
            <person name="Shenoy N."/>
            <person name="Sisk P."/>
            <person name="Stolte C."/>
            <person name="Sykes S."/>
            <person name="Yandava C."/>
            <person name="Wortman J."/>
            <person name="Nusbaum C."/>
            <person name="Birren B."/>
        </authorList>
    </citation>
    <scope>NUCLEOTIDE SEQUENCE</scope>
    <source>
        <strain evidence="6">ATCC 64411</strain>
    </source>
</reference>
<keyword evidence="3" id="KW-0472">Membrane</keyword>
<dbReference type="PANTHER" id="PTHR40633:SF1">
    <property type="entry name" value="GPI ANCHORED SERINE-THREONINE RICH PROTEIN (AFU_ORTHOLOGUE AFUA_1G03630)"/>
    <property type="match status" value="1"/>
</dbReference>
<evidence type="ECO:0000256" key="3">
    <source>
        <dbReference type="SAM" id="Phobius"/>
    </source>
</evidence>
<dbReference type="PANTHER" id="PTHR40633">
    <property type="entry name" value="MATRIX PROTEIN, PUTATIVE (AFU_ORTHOLOGUE AFUA_8G05410)-RELATED"/>
    <property type="match status" value="1"/>
</dbReference>
<keyword evidence="3" id="KW-1133">Transmembrane helix</keyword>
<reference evidence="7" key="4">
    <citation type="journal article" date="2015" name="G3 (Bethesda)">
        <title>Genome sequences of three phytopathogenic species of the Magnaporthaceae family of fungi.</title>
        <authorList>
            <person name="Okagaki L.H."/>
            <person name="Nunes C.C."/>
            <person name="Sailsbery J."/>
            <person name="Clay B."/>
            <person name="Brown D."/>
            <person name="John T."/>
            <person name="Oh Y."/>
            <person name="Young N."/>
            <person name="Fitzgerald M."/>
            <person name="Haas B.J."/>
            <person name="Zeng Q."/>
            <person name="Young S."/>
            <person name="Adiconis X."/>
            <person name="Fan L."/>
            <person name="Levin J.Z."/>
            <person name="Mitchell T.K."/>
            <person name="Okubara P.A."/>
            <person name="Farman M.L."/>
            <person name="Kohn L.M."/>
            <person name="Birren B."/>
            <person name="Ma L.-J."/>
            <person name="Dean R.A."/>
        </authorList>
    </citation>
    <scope>NUCLEOTIDE SEQUENCE</scope>
    <source>
        <strain evidence="7">ATCC 64411 / 73-15</strain>
    </source>
</reference>
<feature type="compositionally biased region" description="Basic and acidic residues" evidence="2">
    <location>
        <begin position="294"/>
        <end position="307"/>
    </location>
</feature>
<proteinExistence type="predicted"/>
<reference evidence="6" key="2">
    <citation type="submission" date="2010-05" db="EMBL/GenBank/DDBJ databases">
        <title>The Genome Sequence of Magnaporthe poae strain ATCC 64411.</title>
        <authorList>
            <consortium name="The Broad Institute Genome Sequencing Platform"/>
            <consortium name="Broad Institute Genome Sequencing Center for Infectious Disease"/>
            <person name="Ma L.-J."/>
            <person name="Dead R."/>
            <person name="Young S."/>
            <person name="Zeng Q."/>
            <person name="Koehrsen M."/>
            <person name="Alvarado L."/>
            <person name="Berlin A."/>
            <person name="Chapman S.B."/>
            <person name="Chen Z."/>
            <person name="Freedman E."/>
            <person name="Gellesch M."/>
            <person name="Goldberg J."/>
            <person name="Griggs A."/>
            <person name="Gujja S."/>
            <person name="Heilman E.R."/>
            <person name="Heiman D."/>
            <person name="Hepburn T."/>
            <person name="Howarth C."/>
            <person name="Jen D."/>
            <person name="Larson L."/>
            <person name="Mehta T."/>
            <person name="Neiman D."/>
            <person name="Pearson M."/>
            <person name="Roberts A."/>
            <person name="Saif S."/>
            <person name="Shea T."/>
            <person name="Shenoy N."/>
            <person name="Sisk P."/>
            <person name="Stolte C."/>
            <person name="Sykes S."/>
            <person name="Walk T."/>
            <person name="White J."/>
            <person name="Yandava C."/>
            <person name="Haas B."/>
            <person name="Nusbaum C."/>
            <person name="Birren B."/>
        </authorList>
    </citation>
    <scope>NUCLEOTIDE SEQUENCE</scope>
    <source>
        <strain evidence="6">ATCC 64411</strain>
    </source>
</reference>
<feature type="chain" id="PRO_5009385262" description="Yeast cell wall synthesis Kre9/Knh1-like N-terminal domain-containing protein" evidence="4">
    <location>
        <begin position="31"/>
        <end position="335"/>
    </location>
</feature>
<dbReference type="eggNOG" id="ENOG502RX2U">
    <property type="taxonomic scope" value="Eukaryota"/>
</dbReference>
<protein>
    <recommendedName>
        <fullName evidence="5">Yeast cell wall synthesis Kre9/Knh1-like N-terminal domain-containing protein</fullName>
    </recommendedName>
</protein>
<dbReference type="InterPro" id="IPR018466">
    <property type="entry name" value="Kre9/Knh1-like_N"/>
</dbReference>
<organism evidence="7 8">
    <name type="scientific">Magnaporthiopsis poae (strain ATCC 64411 / 73-15)</name>
    <name type="common">Kentucky bluegrass fungus</name>
    <name type="synonym">Magnaporthe poae</name>
    <dbReference type="NCBI Taxonomy" id="644358"/>
    <lineage>
        <taxon>Eukaryota</taxon>
        <taxon>Fungi</taxon>
        <taxon>Dikarya</taxon>
        <taxon>Ascomycota</taxon>
        <taxon>Pezizomycotina</taxon>
        <taxon>Sordariomycetes</taxon>
        <taxon>Sordariomycetidae</taxon>
        <taxon>Magnaporthales</taxon>
        <taxon>Magnaporthaceae</taxon>
        <taxon>Magnaporthiopsis</taxon>
    </lineage>
</organism>
<sequence>MRSSWNFLPSCLLKALVLALLCLLLPLCRAGPTFTNTHYDIVPGVPFELSWAGNESPVTVELVSVANKSIEVVQNVTVNDSRGSVTWTPPESVPPGVHLLFRIRDSGGKLDYSRDLDFKKGTSLSSTLVTDPAPSPTVDPLHLPTTRKTSMPTPAAEKGLSTGEKVGIGIGVAAVPLLLLVAFLVFLSWRRRRRQQRRRRGQEEQEARVSHHQHHYHLDPAAVRASKAGSIRTTSSYAATDIASDCSCCSAAAASAPGPAPPPPLTTRMPWPRWRQCSALAELETRANVAQVESTERPWSRRGEAWRRQQAVESPVLGRARLDTPSLYSQDGPGI</sequence>
<feature type="signal peptide" evidence="4">
    <location>
        <begin position="1"/>
        <end position="30"/>
    </location>
</feature>
<gene>
    <name evidence="6" type="ORF">MAPG_02207</name>
</gene>
<feature type="transmembrane region" description="Helical" evidence="3">
    <location>
        <begin position="166"/>
        <end position="189"/>
    </location>
</feature>
<reference evidence="7" key="5">
    <citation type="submission" date="2015-06" db="UniProtKB">
        <authorList>
            <consortium name="EnsemblFungi"/>
        </authorList>
    </citation>
    <scope>IDENTIFICATION</scope>
    <source>
        <strain evidence="7">ATCC 64411</strain>
    </source>
</reference>
<dbReference type="InterPro" id="IPR052982">
    <property type="entry name" value="SRP1/TIP1-like"/>
</dbReference>
<feature type="domain" description="Yeast cell wall synthesis Kre9/Knh1-like N-terminal" evidence="5">
    <location>
        <begin position="39"/>
        <end position="114"/>
    </location>
</feature>
<feature type="region of interest" description="Disordered" evidence="2">
    <location>
        <begin position="294"/>
        <end position="313"/>
    </location>
</feature>
<dbReference type="AlphaFoldDB" id="A0A0C4DQR1"/>
<evidence type="ECO:0000313" key="6">
    <source>
        <dbReference type="EMBL" id="KLU83142.1"/>
    </source>
</evidence>
<evidence type="ECO:0000256" key="1">
    <source>
        <dbReference type="ARBA" id="ARBA00022729"/>
    </source>
</evidence>
<dbReference type="Proteomes" id="UP000011715">
    <property type="component" value="Unassembled WGS sequence"/>
</dbReference>
<evidence type="ECO:0000259" key="5">
    <source>
        <dbReference type="Pfam" id="PF10342"/>
    </source>
</evidence>
<dbReference type="EnsemblFungi" id="MAPG_02207T0">
    <property type="protein sequence ID" value="MAPG_02207T0"/>
    <property type="gene ID" value="MAPG_02207"/>
</dbReference>
<dbReference type="EMBL" id="ADBL01000564">
    <property type="status" value="NOT_ANNOTATED_CDS"/>
    <property type="molecule type" value="Genomic_DNA"/>
</dbReference>
<feature type="region of interest" description="Disordered" evidence="2">
    <location>
        <begin position="124"/>
        <end position="161"/>
    </location>
</feature>
<reference evidence="8" key="1">
    <citation type="submission" date="2010-05" db="EMBL/GenBank/DDBJ databases">
        <title>The genome sequence of Magnaporthe poae strain ATCC 64411.</title>
        <authorList>
            <person name="Ma L.-J."/>
            <person name="Dead R."/>
            <person name="Young S."/>
            <person name="Zeng Q."/>
            <person name="Koehrsen M."/>
            <person name="Alvarado L."/>
            <person name="Berlin A."/>
            <person name="Chapman S.B."/>
            <person name="Chen Z."/>
            <person name="Freedman E."/>
            <person name="Gellesch M."/>
            <person name="Goldberg J."/>
            <person name="Griggs A."/>
            <person name="Gujja S."/>
            <person name="Heilman E.R."/>
            <person name="Heiman D."/>
            <person name="Hepburn T."/>
            <person name="Howarth C."/>
            <person name="Jen D."/>
            <person name="Larson L."/>
            <person name="Mehta T."/>
            <person name="Neiman D."/>
            <person name="Pearson M."/>
            <person name="Roberts A."/>
            <person name="Saif S."/>
            <person name="Shea T."/>
            <person name="Shenoy N."/>
            <person name="Sisk P."/>
            <person name="Stolte C."/>
            <person name="Sykes S."/>
            <person name="Walk T."/>
            <person name="White J."/>
            <person name="Yandava C."/>
            <person name="Haas B."/>
            <person name="Nusbaum C."/>
            <person name="Birren B."/>
        </authorList>
    </citation>
    <scope>NUCLEOTIDE SEQUENCE [LARGE SCALE GENOMIC DNA]</scope>
    <source>
        <strain evidence="8">ATCC 64411 / 73-15</strain>
    </source>
</reference>
<keyword evidence="8" id="KW-1185">Reference proteome</keyword>
<dbReference type="EMBL" id="ADBL01000565">
    <property type="status" value="NOT_ANNOTATED_CDS"/>
    <property type="molecule type" value="Genomic_DNA"/>
</dbReference>
<evidence type="ECO:0000256" key="2">
    <source>
        <dbReference type="SAM" id="MobiDB-lite"/>
    </source>
</evidence>
<evidence type="ECO:0000313" key="8">
    <source>
        <dbReference type="Proteomes" id="UP000011715"/>
    </source>
</evidence>